<dbReference type="InterPro" id="IPR001296">
    <property type="entry name" value="Glyco_trans_1"/>
</dbReference>
<dbReference type="SUPFAM" id="SSF53756">
    <property type="entry name" value="UDP-Glycosyltransferase/glycogen phosphorylase"/>
    <property type="match status" value="1"/>
</dbReference>
<evidence type="ECO:0000259" key="4">
    <source>
        <dbReference type="Pfam" id="PF13439"/>
    </source>
</evidence>
<evidence type="ECO:0000256" key="2">
    <source>
        <dbReference type="ARBA" id="ARBA00022679"/>
    </source>
</evidence>
<sequence>MTAVRPVVLLGEGGPLRTELERAGVEVEVCRVPDGLRGCTMSSPVAQALGSAGTVPRYLRELCRRIDAHHADVVYTHSAKAHLYGALAARLARVPHVLHAHDLMSAPPASRFGSLLLRSAARSARAVIANSGTTLATVPNGRRRTVIPCPVSDELFTATPFTACTDSSSGTTRAGRQAPLSLGVAGRLAPWKGQHLALAAFARIAPDLPPGSRLQVAGAALFDTDRPYATELTALARELGVADQVVFLGHVRNLPRHMASWDLTLHTSISPEPFGQVIVESMAVGTPVIAPAAGGPAEIITSGTDGLLYPTGDVEGLVGALQQLVHDAPLRQMLAHAARRTASRYASGPIVAGIENVLVRAAGPVRRT</sequence>
<dbReference type="CDD" id="cd03801">
    <property type="entry name" value="GT4_PimA-like"/>
    <property type="match status" value="1"/>
</dbReference>
<dbReference type="Gene3D" id="3.40.50.2000">
    <property type="entry name" value="Glycogen Phosphorylase B"/>
    <property type="match status" value="2"/>
</dbReference>
<dbReference type="RefSeq" id="WP_055470339.1">
    <property type="nucleotide sequence ID" value="NZ_JBIRWE010000003.1"/>
</dbReference>
<keyword evidence="2 5" id="KW-0808">Transferase</keyword>
<dbReference type="EMBL" id="JBIRWE010000003">
    <property type="protein sequence ID" value="MFI1964431.1"/>
    <property type="molecule type" value="Genomic_DNA"/>
</dbReference>
<dbReference type="Pfam" id="PF13439">
    <property type="entry name" value="Glyco_transf_4"/>
    <property type="match status" value="1"/>
</dbReference>
<keyword evidence="6" id="KW-1185">Reference proteome</keyword>
<evidence type="ECO:0000313" key="6">
    <source>
        <dbReference type="Proteomes" id="UP001611548"/>
    </source>
</evidence>
<feature type="domain" description="Glycosyl transferase family 1" evidence="3">
    <location>
        <begin position="184"/>
        <end position="340"/>
    </location>
</feature>
<dbReference type="Proteomes" id="UP001611548">
    <property type="component" value="Unassembled WGS sequence"/>
</dbReference>
<dbReference type="PANTHER" id="PTHR45947">
    <property type="entry name" value="SULFOQUINOVOSYL TRANSFERASE SQD2"/>
    <property type="match status" value="1"/>
</dbReference>
<organism evidence="5 6">
    <name type="scientific">Streptomyces pathocidini</name>
    <dbReference type="NCBI Taxonomy" id="1650571"/>
    <lineage>
        <taxon>Bacteria</taxon>
        <taxon>Bacillati</taxon>
        <taxon>Actinomycetota</taxon>
        <taxon>Actinomycetes</taxon>
        <taxon>Kitasatosporales</taxon>
        <taxon>Streptomycetaceae</taxon>
        <taxon>Streptomyces</taxon>
    </lineage>
</organism>
<dbReference type="InterPro" id="IPR028098">
    <property type="entry name" value="Glyco_trans_4-like_N"/>
</dbReference>
<dbReference type="Pfam" id="PF00534">
    <property type="entry name" value="Glycos_transf_1"/>
    <property type="match status" value="1"/>
</dbReference>
<dbReference type="PANTHER" id="PTHR45947:SF3">
    <property type="entry name" value="SULFOQUINOVOSYL TRANSFERASE SQD2"/>
    <property type="match status" value="1"/>
</dbReference>
<protein>
    <submittedName>
        <fullName evidence="5">Glycosyltransferase family 4 protein</fullName>
        <ecNumber evidence="5">2.4.-.-</ecNumber>
    </submittedName>
</protein>
<dbReference type="GO" id="GO:0016757">
    <property type="term" value="F:glycosyltransferase activity"/>
    <property type="evidence" value="ECO:0007669"/>
    <property type="project" value="UniProtKB-KW"/>
</dbReference>
<name>A0ABW7URU3_9ACTN</name>
<accession>A0ABW7URU3</accession>
<dbReference type="InterPro" id="IPR050194">
    <property type="entry name" value="Glycosyltransferase_grp1"/>
</dbReference>
<keyword evidence="1 5" id="KW-0328">Glycosyltransferase</keyword>
<dbReference type="EC" id="2.4.-.-" evidence="5"/>
<comment type="caution">
    <text evidence="5">The sequence shown here is derived from an EMBL/GenBank/DDBJ whole genome shotgun (WGS) entry which is preliminary data.</text>
</comment>
<evidence type="ECO:0000256" key="1">
    <source>
        <dbReference type="ARBA" id="ARBA00022676"/>
    </source>
</evidence>
<reference evidence="5 6" key="1">
    <citation type="submission" date="2024-10" db="EMBL/GenBank/DDBJ databases">
        <title>The Natural Products Discovery Center: Release of the First 8490 Sequenced Strains for Exploring Actinobacteria Biosynthetic Diversity.</title>
        <authorList>
            <person name="Kalkreuter E."/>
            <person name="Kautsar S.A."/>
            <person name="Yang D."/>
            <person name="Bader C.D."/>
            <person name="Teijaro C.N."/>
            <person name="Fluegel L."/>
            <person name="Davis C.M."/>
            <person name="Simpson J.R."/>
            <person name="Lauterbach L."/>
            <person name="Steele A.D."/>
            <person name="Gui C."/>
            <person name="Meng S."/>
            <person name="Li G."/>
            <person name="Viehrig K."/>
            <person name="Ye F."/>
            <person name="Su P."/>
            <person name="Kiefer A.F."/>
            <person name="Nichols A."/>
            <person name="Cepeda A.J."/>
            <person name="Yan W."/>
            <person name="Fan B."/>
            <person name="Jiang Y."/>
            <person name="Adhikari A."/>
            <person name="Zheng C.-J."/>
            <person name="Schuster L."/>
            <person name="Cowan T.M."/>
            <person name="Smanski M.J."/>
            <person name="Chevrette M.G."/>
            <person name="De Carvalho L.P.S."/>
            <person name="Shen B."/>
        </authorList>
    </citation>
    <scope>NUCLEOTIDE SEQUENCE [LARGE SCALE GENOMIC DNA]</scope>
    <source>
        <strain evidence="5 6">NPDC020327</strain>
    </source>
</reference>
<evidence type="ECO:0000313" key="5">
    <source>
        <dbReference type="EMBL" id="MFI1964431.1"/>
    </source>
</evidence>
<proteinExistence type="predicted"/>
<evidence type="ECO:0000259" key="3">
    <source>
        <dbReference type="Pfam" id="PF00534"/>
    </source>
</evidence>
<gene>
    <name evidence="5" type="ORF">ACH429_09945</name>
</gene>
<feature type="domain" description="Glycosyltransferase subfamily 4-like N-terminal" evidence="4">
    <location>
        <begin position="17"/>
        <end position="154"/>
    </location>
</feature>